<dbReference type="EMBL" id="QCXQ01000002">
    <property type="protein sequence ID" value="PWG00576.1"/>
    <property type="molecule type" value="Genomic_DNA"/>
</dbReference>
<gene>
    <name evidence="2" type="ORF">DCM90_03525</name>
</gene>
<feature type="domain" description="DUF4767" evidence="1">
    <location>
        <begin position="74"/>
        <end position="203"/>
    </location>
</feature>
<dbReference type="InterPro" id="IPR031927">
    <property type="entry name" value="DUF4767"/>
</dbReference>
<reference evidence="2 3" key="1">
    <citation type="journal article" date="2018" name="Int. J. Syst. Evol. Microbiol.">
        <title>Lactobacillus bambusae sp. nov., isolated from a traditional fermented Ma-bamboo shoots of Taiwan.</title>
        <authorList>
            <person name="Wang L.-T."/>
        </authorList>
    </citation>
    <scope>NUCLEOTIDE SEQUENCE [LARGE SCALE GENOMIC DNA]</scope>
    <source>
        <strain evidence="2 3">BS-W1</strain>
    </source>
</reference>
<evidence type="ECO:0000313" key="2">
    <source>
        <dbReference type="EMBL" id="PWG00576.1"/>
    </source>
</evidence>
<evidence type="ECO:0000313" key="3">
    <source>
        <dbReference type="Proteomes" id="UP000245080"/>
    </source>
</evidence>
<dbReference type="AlphaFoldDB" id="A0A2V1N368"/>
<dbReference type="Pfam" id="PF15983">
    <property type="entry name" value="DUF4767"/>
    <property type="match status" value="1"/>
</dbReference>
<sequence length="206" mass="22627">MENGALEESLADAAHVAINWSVTFYPAGTTGEYADAEHTNSENTIVIWTSNMSSTDVFVEDNGSDKESTTHDPSWNDQKDQELAACMEQFGHTMDQSYERYTGDHELKTYVGETYPAALKSTVVDGQKGQIGWSPTGKGSYAYNVVAVYNHNPVPKSQIGRITYAFAFHNGQPVVLVDQSTNGDPTMQVTKNDKLKTAFANIADNR</sequence>
<accession>A0A2V1N368</accession>
<dbReference type="OrthoDB" id="2149782at2"/>
<proteinExistence type="predicted"/>
<dbReference type="Proteomes" id="UP000245080">
    <property type="component" value="Unassembled WGS sequence"/>
</dbReference>
<evidence type="ECO:0000259" key="1">
    <source>
        <dbReference type="Pfam" id="PF15983"/>
    </source>
</evidence>
<organism evidence="2 3">
    <name type="scientific">Levilactobacillus bambusae</name>
    <dbReference type="NCBI Taxonomy" id="2024736"/>
    <lineage>
        <taxon>Bacteria</taxon>
        <taxon>Bacillati</taxon>
        <taxon>Bacillota</taxon>
        <taxon>Bacilli</taxon>
        <taxon>Lactobacillales</taxon>
        <taxon>Lactobacillaceae</taxon>
        <taxon>Levilactobacillus</taxon>
    </lineage>
</organism>
<name>A0A2V1N368_9LACO</name>
<comment type="caution">
    <text evidence="2">The sequence shown here is derived from an EMBL/GenBank/DDBJ whole genome shotgun (WGS) entry which is preliminary data.</text>
</comment>
<keyword evidence="3" id="KW-1185">Reference proteome</keyword>
<protein>
    <submittedName>
        <fullName evidence="2">DUF4767 domain-containing protein</fullName>
    </submittedName>
</protein>